<dbReference type="OMA" id="IMEMFEN"/>
<accession>A0A834YDE7</accession>
<dbReference type="Proteomes" id="UP000655225">
    <property type="component" value="Unassembled WGS sequence"/>
</dbReference>
<comment type="caution">
    <text evidence="2">The sequence shown here is derived from an EMBL/GenBank/DDBJ whole genome shotgun (WGS) entry which is preliminary data.</text>
</comment>
<name>A0A834YDE7_TETSI</name>
<evidence type="ECO:0000313" key="2">
    <source>
        <dbReference type="EMBL" id="KAF8377987.1"/>
    </source>
</evidence>
<keyword evidence="3" id="KW-1185">Reference proteome</keyword>
<dbReference type="AlphaFoldDB" id="A0A834YDE7"/>
<proteinExistence type="predicted"/>
<feature type="region of interest" description="Disordered" evidence="1">
    <location>
        <begin position="193"/>
        <end position="230"/>
    </location>
</feature>
<dbReference type="OrthoDB" id="1939616at2759"/>
<dbReference type="PANTHER" id="PTHR37710">
    <property type="entry name" value="TRANSMEMBRANE PROTEIN"/>
    <property type="match status" value="1"/>
</dbReference>
<evidence type="ECO:0000313" key="3">
    <source>
        <dbReference type="Proteomes" id="UP000655225"/>
    </source>
</evidence>
<gene>
    <name evidence="2" type="ORF">HHK36_029319</name>
</gene>
<feature type="compositionally biased region" description="Polar residues" evidence="1">
    <location>
        <begin position="201"/>
        <end position="219"/>
    </location>
</feature>
<dbReference type="PANTHER" id="PTHR37710:SF1">
    <property type="entry name" value="TRANSMEMBRANE PROTEIN"/>
    <property type="match status" value="1"/>
</dbReference>
<sequence>MSLPSTESHPATQRNSRLRPLYTCGVSILTIAQKAYTKVEEFHGPTGSLAKRLAALASPILCIMQYQWLAILSFTDDQILAMENMVETIFPPSAYVFNKIDMLVHISEILPGKFDNVVDEFPMIIAKVPFLNWASTHLSSGLKFLISTLTDWRTDGTKKKEIMIDINCDDLTNELPSEDTFQCPTRTISHAEHENEVIVKPSSTENSPPVSDTPQTETKSAGVMDKSCAQGGDGLKPMKCTYKEVLEKGKKENVEEKCDCGKEETQEAMVSKGEVHKEAEMDANGRNEGVVKEDTILELFESGWHMNPGIGGNGKSAFLCSFTFEERLFTIAGSYSLAEAHKGSELCLKDHNGKMIMKEDTILDLFDAGSHK</sequence>
<reference evidence="2 3" key="1">
    <citation type="submission" date="2020-04" db="EMBL/GenBank/DDBJ databases">
        <title>Plant Genome Project.</title>
        <authorList>
            <person name="Zhang R.-G."/>
        </authorList>
    </citation>
    <scope>NUCLEOTIDE SEQUENCE [LARGE SCALE GENOMIC DNA]</scope>
    <source>
        <strain evidence="2">YNK0</strain>
        <tissue evidence="2">Leaf</tissue>
    </source>
</reference>
<protein>
    <submittedName>
        <fullName evidence="2">Uncharacterized protein</fullName>
    </submittedName>
</protein>
<dbReference type="EMBL" id="JABCRI010000023">
    <property type="protein sequence ID" value="KAF8377987.1"/>
    <property type="molecule type" value="Genomic_DNA"/>
</dbReference>
<organism evidence="2 3">
    <name type="scientific">Tetracentron sinense</name>
    <name type="common">Spur-leaf</name>
    <dbReference type="NCBI Taxonomy" id="13715"/>
    <lineage>
        <taxon>Eukaryota</taxon>
        <taxon>Viridiplantae</taxon>
        <taxon>Streptophyta</taxon>
        <taxon>Embryophyta</taxon>
        <taxon>Tracheophyta</taxon>
        <taxon>Spermatophyta</taxon>
        <taxon>Magnoliopsida</taxon>
        <taxon>Trochodendrales</taxon>
        <taxon>Trochodendraceae</taxon>
        <taxon>Tetracentron</taxon>
    </lineage>
</organism>
<evidence type="ECO:0000256" key="1">
    <source>
        <dbReference type="SAM" id="MobiDB-lite"/>
    </source>
</evidence>